<feature type="region of interest" description="Disordered" evidence="1">
    <location>
        <begin position="137"/>
        <end position="169"/>
    </location>
</feature>
<feature type="compositionally biased region" description="Basic and acidic residues" evidence="1">
    <location>
        <begin position="44"/>
        <end position="57"/>
    </location>
</feature>
<dbReference type="HOGENOM" id="CLU_1580164_0_0_1"/>
<evidence type="ECO:0000256" key="1">
    <source>
        <dbReference type="SAM" id="MobiDB-lite"/>
    </source>
</evidence>
<sequence>MNLLQRIANWASDNRDGNVADKAIRCRCRQTQSKGVLQGPEEELPQREETRGQRADEFPAGSSRDCAGRLAEGPRHPQVLDEAVVRAQAGTAVDLQEPEDQEQSLGGHRDADRVPGDRAAQQEGWLLLQALPSHGAVHLGATRPRQGDNCKGSRWRSWPTRTRASSGAL</sequence>
<name>B4G3F3_DROPE</name>
<dbReference type="EMBL" id="CH479179">
    <property type="protein sequence ID" value="EDW24335.1"/>
    <property type="molecule type" value="Genomic_DNA"/>
</dbReference>
<organism evidence="3">
    <name type="scientific">Drosophila persimilis</name>
    <name type="common">Fruit fly</name>
    <dbReference type="NCBI Taxonomy" id="7234"/>
    <lineage>
        <taxon>Eukaryota</taxon>
        <taxon>Metazoa</taxon>
        <taxon>Ecdysozoa</taxon>
        <taxon>Arthropoda</taxon>
        <taxon>Hexapoda</taxon>
        <taxon>Insecta</taxon>
        <taxon>Pterygota</taxon>
        <taxon>Neoptera</taxon>
        <taxon>Endopterygota</taxon>
        <taxon>Diptera</taxon>
        <taxon>Brachycera</taxon>
        <taxon>Muscomorpha</taxon>
        <taxon>Ephydroidea</taxon>
        <taxon>Drosophilidae</taxon>
        <taxon>Drosophila</taxon>
        <taxon>Sophophora</taxon>
    </lineage>
</organism>
<accession>B4G3F3</accession>
<dbReference type="AlphaFoldDB" id="B4G3F3"/>
<keyword evidence="3" id="KW-1185">Reference proteome</keyword>
<evidence type="ECO:0000313" key="3">
    <source>
        <dbReference type="Proteomes" id="UP000008744"/>
    </source>
</evidence>
<feature type="region of interest" description="Disordered" evidence="1">
    <location>
        <begin position="30"/>
        <end position="77"/>
    </location>
</feature>
<feature type="compositionally biased region" description="Basic and acidic residues" evidence="1">
    <location>
        <begin position="107"/>
        <end position="116"/>
    </location>
</feature>
<feature type="compositionally biased region" description="Polar residues" evidence="1">
    <location>
        <begin position="159"/>
        <end position="169"/>
    </location>
</feature>
<proteinExistence type="predicted"/>
<reference evidence="2 3" key="1">
    <citation type="journal article" date="2007" name="Nature">
        <title>Evolution of genes and genomes on the Drosophila phylogeny.</title>
        <authorList>
            <consortium name="Drosophila 12 Genomes Consortium"/>
            <person name="Clark A.G."/>
            <person name="Eisen M.B."/>
            <person name="Smith D.R."/>
            <person name="Bergman C.M."/>
            <person name="Oliver B."/>
            <person name="Markow T.A."/>
            <person name="Kaufman T.C."/>
            <person name="Kellis M."/>
            <person name="Gelbart W."/>
            <person name="Iyer V.N."/>
            <person name="Pollard D.A."/>
            <person name="Sackton T.B."/>
            <person name="Larracuente A.M."/>
            <person name="Singh N.D."/>
            <person name="Abad J.P."/>
            <person name="Abt D.N."/>
            <person name="Adryan B."/>
            <person name="Aguade M."/>
            <person name="Akashi H."/>
            <person name="Anderson W.W."/>
            <person name="Aquadro C.F."/>
            <person name="Ardell D.H."/>
            <person name="Arguello R."/>
            <person name="Artieri C.G."/>
            <person name="Barbash D.A."/>
            <person name="Barker D."/>
            <person name="Barsanti P."/>
            <person name="Batterham P."/>
            <person name="Batzoglou S."/>
            <person name="Begun D."/>
            <person name="Bhutkar A."/>
            <person name="Blanco E."/>
            <person name="Bosak S.A."/>
            <person name="Bradley R.K."/>
            <person name="Brand A.D."/>
            <person name="Brent M.R."/>
            <person name="Brooks A.N."/>
            <person name="Brown R.H."/>
            <person name="Butlin R.K."/>
            <person name="Caggese C."/>
            <person name="Calvi B.R."/>
            <person name="Bernardo de Carvalho A."/>
            <person name="Caspi A."/>
            <person name="Castrezana S."/>
            <person name="Celniker S.E."/>
            <person name="Chang J.L."/>
            <person name="Chapple C."/>
            <person name="Chatterji S."/>
            <person name="Chinwalla A."/>
            <person name="Civetta A."/>
            <person name="Clifton S.W."/>
            <person name="Comeron J.M."/>
            <person name="Costello J.C."/>
            <person name="Coyne J.A."/>
            <person name="Daub J."/>
            <person name="David R.G."/>
            <person name="Delcher A.L."/>
            <person name="Delehaunty K."/>
            <person name="Do C.B."/>
            <person name="Ebling H."/>
            <person name="Edwards K."/>
            <person name="Eickbush T."/>
            <person name="Evans J.D."/>
            <person name="Filipski A."/>
            <person name="Findeiss S."/>
            <person name="Freyhult E."/>
            <person name="Fulton L."/>
            <person name="Fulton R."/>
            <person name="Garcia A.C."/>
            <person name="Gardiner A."/>
            <person name="Garfield D.A."/>
            <person name="Garvin B.E."/>
            <person name="Gibson G."/>
            <person name="Gilbert D."/>
            <person name="Gnerre S."/>
            <person name="Godfrey J."/>
            <person name="Good R."/>
            <person name="Gotea V."/>
            <person name="Gravely B."/>
            <person name="Greenberg A.J."/>
            <person name="Griffiths-Jones S."/>
            <person name="Gross S."/>
            <person name="Guigo R."/>
            <person name="Gustafson E.A."/>
            <person name="Haerty W."/>
            <person name="Hahn M.W."/>
            <person name="Halligan D.L."/>
            <person name="Halpern A.L."/>
            <person name="Halter G.M."/>
            <person name="Han M.V."/>
            <person name="Heger A."/>
            <person name="Hillier L."/>
            <person name="Hinrichs A.S."/>
            <person name="Holmes I."/>
            <person name="Hoskins R.A."/>
            <person name="Hubisz M.J."/>
            <person name="Hultmark D."/>
            <person name="Huntley M.A."/>
            <person name="Jaffe D.B."/>
            <person name="Jagadeeshan S."/>
            <person name="Jeck W.R."/>
            <person name="Johnson J."/>
            <person name="Jones C.D."/>
            <person name="Jordan W.C."/>
            <person name="Karpen G.H."/>
            <person name="Kataoka E."/>
            <person name="Keightley P.D."/>
            <person name="Kheradpour P."/>
            <person name="Kirkness E.F."/>
            <person name="Koerich L.B."/>
            <person name="Kristiansen K."/>
            <person name="Kudrna D."/>
            <person name="Kulathinal R.J."/>
            <person name="Kumar S."/>
            <person name="Kwok R."/>
            <person name="Lander E."/>
            <person name="Langley C.H."/>
            <person name="Lapoint R."/>
            <person name="Lazzaro B.P."/>
            <person name="Lee S.J."/>
            <person name="Levesque L."/>
            <person name="Li R."/>
            <person name="Lin C.F."/>
            <person name="Lin M.F."/>
            <person name="Lindblad-Toh K."/>
            <person name="Llopart A."/>
            <person name="Long M."/>
            <person name="Low L."/>
            <person name="Lozovsky E."/>
            <person name="Lu J."/>
            <person name="Luo M."/>
            <person name="Machado C.A."/>
            <person name="Makalowski W."/>
            <person name="Marzo M."/>
            <person name="Matsuda M."/>
            <person name="Matzkin L."/>
            <person name="McAllister B."/>
            <person name="McBride C.S."/>
            <person name="McKernan B."/>
            <person name="McKernan K."/>
            <person name="Mendez-Lago M."/>
            <person name="Minx P."/>
            <person name="Mollenhauer M.U."/>
            <person name="Montooth K."/>
            <person name="Mount S.M."/>
            <person name="Mu X."/>
            <person name="Myers E."/>
            <person name="Negre B."/>
            <person name="Newfeld S."/>
            <person name="Nielsen R."/>
            <person name="Noor M.A."/>
            <person name="O'Grady P."/>
            <person name="Pachter L."/>
            <person name="Papaceit M."/>
            <person name="Parisi M.J."/>
            <person name="Parisi M."/>
            <person name="Parts L."/>
            <person name="Pedersen J.S."/>
            <person name="Pesole G."/>
            <person name="Phillippy A.M."/>
            <person name="Ponting C.P."/>
            <person name="Pop M."/>
            <person name="Porcelli D."/>
            <person name="Powell J.R."/>
            <person name="Prohaska S."/>
            <person name="Pruitt K."/>
            <person name="Puig M."/>
            <person name="Quesneville H."/>
            <person name="Ram K.R."/>
            <person name="Rand D."/>
            <person name="Rasmussen M.D."/>
            <person name="Reed L.K."/>
            <person name="Reenan R."/>
            <person name="Reily A."/>
            <person name="Remington K.A."/>
            <person name="Rieger T.T."/>
            <person name="Ritchie M.G."/>
            <person name="Robin C."/>
            <person name="Rogers Y.H."/>
            <person name="Rohde C."/>
            <person name="Rozas J."/>
            <person name="Rubenfield M.J."/>
            <person name="Ruiz A."/>
            <person name="Russo S."/>
            <person name="Salzberg S.L."/>
            <person name="Sanchez-Gracia A."/>
            <person name="Saranga D.J."/>
            <person name="Sato H."/>
            <person name="Schaeffer S.W."/>
            <person name="Schatz M.C."/>
            <person name="Schlenke T."/>
            <person name="Schwartz R."/>
            <person name="Segarra C."/>
            <person name="Singh R.S."/>
            <person name="Sirot L."/>
            <person name="Sirota M."/>
            <person name="Sisneros N.B."/>
            <person name="Smith C.D."/>
            <person name="Smith T.F."/>
            <person name="Spieth J."/>
            <person name="Stage D.E."/>
            <person name="Stark A."/>
            <person name="Stephan W."/>
            <person name="Strausberg R.L."/>
            <person name="Strempel S."/>
            <person name="Sturgill D."/>
            <person name="Sutton G."/>
            <person name="Sutton G.G."/>
            <person name="Tao W."/>
            <person name="Teichmann S."/>
            <person name="Tobari Y.N."/>
            <person name="Tomimura Y."/>
            <person name="Tsolas J.M."/>
            <person name="Valente V.L."/>
            <person name="Venter E."/>
            <person name="Venter J.C."/>
            <person name="Vicario S."/>
            <person name="Vieira F.G."/>
            <person name="Vilella A.J."/>
            <person name="Villasante A."/>
            <person name="Walenz B."/>
            <person name="Wang J."/>
            <person name="Wasserman M."/>
            <person name="Watts T."/>
            <person name="Wilson D."/>
            <person name="Wilson R.K."/>
            <person name="Wing R.A."/>
            <person name="Wolfner M.F."/>
            <person name="Wong A."/>
            <person name="Wong G.K."/>
            <person name="Wu C.I."/>
            <person name="Wu G."/>
            <person name="Yamamoto D."/>
            <person name="Yang H.P."/>
            <person name="Yang S.P."/>
            <person name="Yorke J.A."/>
            <person name="Yoshida K."/>
            <person name="Zdobnov E."/>
            <person name="Zhang P."/>
            <person name="Zhang Y."/>
            <person name="Zimin A.V."/>
            <person name="Baldwin J."/>
            <person name="Abdouelleil A."/>
            <person name="Abdulkadir J."/>
            <person name="Abebe A."/>
            <person name="Abera B."/>
            <person name="Abreu J."/>
            <person name="Acer S.C."/>
            <person name="Aftuck L."/>
            <person name="Alexander A."/>
            <person name="An P."/>
            <person name="Anderson E."/>
            <person name="Anderson S."/>
            <person name="Arachi H."/>
            <person name="Azer M."/>
            <person name="Bachantsang P."/>
            <person name="Barry A."/>
            <person name="Bayul T."/>
            <person name="Berlin A."/>
            <person name="Bessette D."/>
            <person name="Bloom T."/>
            <person name="Blye J."/>
            <person name="Boguslavskiy L."/>
            <person name="Bonnet C."/>
            <person name="Boukhgalter B."/>
            <person name="Bourzgui I."/>
            <person name="Brown A."/>
            <person name="Cahill P."/>
            <person name="Channer S."/>
            <person name="Cheshatsang Y."/>
            <person name="Chuda L."/>
            <person name="Citroen M."/>
            <person name="Collymore A."/>
            <person name="Cooke P."/>
            <person name="Costello M."/>
            <person name="D'Aco K."/>
            <person name="Daza R."/>
            <person name="De Haan G."/>
            <person name="DeGray S."/>
            <person name="DeMaso C."/>
            <person name="Dhargay N."/>
            <person name="Dooley K."/>
            <person name="Dooley E."/>
            <person name="Doricent M."/>
            <person name="Dorje P."/>
            <person name="Dorjee K."/>
            <person name="Dupes A."/>
            <person name="Elong R."/>
            <person name="Falk J."/>
            <person name="Farina A."/>
            <person name="Faro S."/>
            <person name="Ferguson D."/>
            <person name="Fisher S."/>
            <person name="Foley C.D."/>
            <person name="Franke A."/>
            <person name="Friedrich D."/>
            <person name="Gadbois L."/>
            <person name="Gearin G."/>
            <person name="Gearin C.R."/>
            <person name="Giannoukos G."/>
            <person name="Goode T."/>
            <person name="Graham J."/>
            <person name="Grandbois E."/>
            <person name="Grewal S."/>
            <person name="Gyaltsen K."/>
            <person name="Hafez N."/>
            <person name="Hagos B."/>
            <person name="Hall J."/>
            <person name="Henson C."/>
            <person name="Hollinger A."/>
            <person name="Honan T."/>
            <person name="Huard M.D."/>
            <person name="Hughes L."/>
            <person name="Hurhula B."/>
            <person name="Husby M.E."/>
            <person name="Kamat A."/>
            <person name="Kanga B."/>
            <person name="Kashin S."/>
            <person name="Khazanovich D."/>
            <person name="Kisner P."/>
            <person name="Lance K."/>
            <person name="Lara M."/>
            <person name="Lee W."/>
            <person name="Lennon N."/>
            <person name="Letendre F."/>
            <person name="LeVine R."/>
            <person name="Lipovsky A."/>
            <person name="Liu X."/>
            <person name="Liu J."/>
            <person name="Liu S."/>
            <person name="Lokyitsang T."/>
            <person name="Lokyitsang Y."/>
            <person name="Lubonja R."/>
            <person name="Lui A."/>
            <person name="MacDonald P."/>
            <person name="Magnisalis V."/>
            <person name="Maru K."/>
            <person name="Matthews C."/>
            <person name="McCusker W."/>
            <person name="McDonough S."/>
            <person name="Mehta T."/>
            <person name="Meldrim J."/>
            <person name="Meneus L."/>
            <person name="Mihai O."/>
            <person name="Mihalev A."/>
            <person name="Mihova T."/>
            <person name="Mittelman R."/>
            <person name="Mlenga V."/>
            <person name="Montmayeur A."/>
            <person name="Mulrain L."/>
            <person name="Navidi A."/>
            <person name="Naylor J."/>
            <person name="Negash T."/>
            <person name="Nguyen T."/>
            <person name="Nguyen N."/>
            <person name="Nicol R."/>
            <person name="Norbu C."/>
            <person name="Norbu N."/>
            <person name="Novod N."/>
            <person name="O'Neill B."/>
            <person name="Osman S."/>
            <person name="Markiewicz E."/>
            <person name="Oyono O.L."/>
            <person name="Patti C."/>
            <person name="Phunkhang P."/>
            <person name="Pierre F."/>
            <person name="Priest M."/>
            <person name="Raghuraman S."/>
            <person name="Rege F."/>
            <person name="Reyes R."/>
            <person name="Rise C."/>
            <person name="Rogov P."/>
            <person name="Ross K."/>
            <person name="Ryan E."/>
            <person name="Settipalli S."/>
            <person name="Shea T."/>
            <person name="Sherpa N."/>
            <person name="Shi L."/>
            <person name="Shih D."/>
            <person name="Sparrow T."/>
            <person name="Spaulding J."/>
            <person name="Stalker J."/>
            <person name="Stange-Thomann N."/>
            <person name="Stavropoulos S."/>
            <person name="Stone C."/>
            <person name="Strader C."/>
            <person name="Tesfaye S."/>
            <person name="Thomson T."/>
            <person name="Thoulutsang Y."/>
            <person name="Thoulutsang D."/>
            <person name="Topham K."/>
            <person name="Topping I."/>
            <person name="Tsamla T."/>
            <person name="Vassiliev H."/>
            <person name="Vo A."/>
            <person name="Wangchuk T."/>
            <person name="Wangdi T."/>
            <person name="Weiand M."/>
            <person name="Wilkinson J."/>
            <person name="Wilson A."/>
            <person name="Yadav S."/>
            <person name="Young G."/>
            <person name="Yu Q."/>
            <person name="Zembek L."/>
            <person name="Zhong D."/>
            <person name="Zimmer A."/>
            <person name="Zwirko Z."/>
            <person name="Jaffe D.B."/>
            <person name="Alvarez P."/>
            <person name="Brockman W."/>
            <person name="Butler J."/>
            <person name="Chin C."/>
            <person name="Gnerre S."/>
            <person name="Grabherr M."/>
            <person name="Kleber M."/>
            <person name="Mauceli E."/>
            <person name="MacCallum I."/>
        </authorList>
    </citation>
    <scope>NUCLEOTIDE SEQUENCE [LARGE SCALE GENOMIC DNA]</scope>
    <source>
        <strain evidence="3">MSH-3 / Tucson 14011-0111.49</strain>
    </source>
</reference>
<gene>
    <name evidence="2" type="primary">Dper\GL23460</name>
    <name evidence="2" type="ORF">Dper_GL23460</name>
</gene>
<dbReference type="Proteomes" id="UP000008744">
    <property type="component" value="Unassembled WGS sequence"/>
</dbReference>
<feature type="region of interest" description="Disordered" evidence="1">
    <location>
        <begin position="90"/>
        <end position="120"/>
    </location>
</feature>
<evidence type="ECO:0000313" key="2">
    <source>
        <dbReference type="EMBL" id="EDW24335.1"/>
    </source>
</evidence>
<protein>
    <submittedName>
        <fullName evidence="2">GL23460</fullName>
    </submittedName>
</protein>